<proteinExistence type="inferred from homology"/>
<keyword evidence="7" id="KW-1185">Reference proteome</keyword>
<evidence type="ECO:0000313" key="6">
    <source>
        <dbReference type="EMBL" id="CAD6269530.1"/>
    </source>
</evidence>
<reference evidence="6" key="1">
    <citation type="submission" date="2020-10" db="EMBL/GenBank/DDBJ databases">
        <authorList>
            <person name="Han B."/>
            <person name="Lu T."/>
            <person name="Zhao Q."/>
            <person name="Huang X."/>
            <person name="Zhao Y."/>
        </authorList>
    </citation>
    <scope>NUCLEOTIDE SEQUENCE</scope>
</reference>
<organism evidence="6 7">
    <name type="scientific">Miscanthus lutarioriparius</name>
    <dbReference type="NCBI Taxonomy" id="422564"/>
    <lineage>
        <taxon>Eukaryota</taxon>
        <taxon>Viridiplantae</taxon>
        <taxon>Streptophyta</taxon>
        <taxon>Embryophyta</taxon>
        <taxon>Tracheophyta</taxon>
        <taxon>Spermatophyta</taxon>
        <taxon>Magnoliopsida</taxon>
        <taxon>Liliopsida</taxon>
        <taxon>Poales</taxon>
        <taxon>Poaceae</taxon>
        <taxon>PACMAD clade</taxon>
        <taxon>Panicoideae</taxon>
        <taxon>Andropogonodae</taxon>
        <taxon>Andropogoneae</taxon>
        <taxon>Saccharinae</taxon>
        <taxon>Miscanthus</taxon>
    </lineage>
</organism>
<evidence type="ECO:0000256" key="2">
    <source>
        <dbReference type="ARBA" id="ARBA00023157"/>
    </source>
</evidence>
<feature type="signal peptide" evidence="4">
    <location>
        <begin position="1"/>
        <end position="23"/>
    </location>
</feature>
<dbReference type="GO" id="GO:0004857">
    <property type="term" value="F:enzyme inhibitor activity"/>
    <property type="evidence" value="ECO:0007669"/>
    <property type="project" value="InterPro"/>
</dbReference>
<keyword evidence="1 4" id="KW-0732">Signal</keyword>
<evidence type="ECO:0000313" key="7">
    <source>
        <dbReference type="Proteomes" id="UP000604825"/>
    </source>
</evidence>
<dbReference type="Proteomes" id="UP000604825">
    <property type="component" value="Unassembled WGS sequence"/>
</dbReference>
<evidence type="ECO:0000256" key="3">
    <source>
        <dbReference type="ARBA" id="ARBA00038471"/>
    </source>
</evidence>
<dbReference type="Pfam" id="PF04043">
    <property type="entry name" value="PMEI"/>
    <property type="match status" value="1"/>
</dbReference>
<keyword evidence="2" id="KW-1015">Disulfide bond</keyword>
<dbReference type="InterPro" id="IPR035513">
    <property type="entry name" value="Invertase/methylesterase_inhib"/>
</dbReference>
<sequence length="188" mass="18366">MAASGSTPTISAFLVLFVAVITGGSVAVAASTALDEVCGGLGGYYVTPELCVSALCPDPSSPCRAARDTPAVAAIAARLAAANATAARDSVEAALSSYAAATAGAAAAALRSCLRLYGGVVPALQWAARSAAAGRLPGAREVMLAAQYVPAGCDGMADGAVTLPSENDGFATMVTVAHAVLATLSKGY</sequence>
<feature type="domain" description="Pectinesterase inhibitor" evidence="5">
    <location>
        <begin position="45"/>
        <end position="177"/>
    </location>
</feature>
<evidence type="ECO:0000256" key="4">
    <source>
        <dbReference type="SAM" id="SignalP"/>
    </source>
</evidence>
<dbReference type="Gene3D" id="1.20.140.40">
    <property type="entry name" value="Invertase/pectin methylesterase inhibitor family protein"/>
    <property type="match status" value="1"/>
</dbReference>
<protein>
    <recommendedName>
        <fullName evidence="5">Pectinesterase inhibitor domain-containing protein</fullName>
    </recommendedName>
</protein>
<accession>A0A811RI69</accession>
<dbReference type="PANTHER" id="PTHR35357:SF8">
    <property type="entry name" value="OS01G0111000 PROTEIN"/>
    <property type="match status" value="1"/>
</dbReference>
<dbReference type="InterPro" id="IPR006501">
    <property type="entry name" value="Pectinesterase_inhib_dom"/>
</dbReference>
<evidence type="ECO:0000256" key="1">
    <source>
        <dbReference type="ARBA" id="ARBA00022729"/>
    </source>
</evidence>
<name>A0A811RI69_9POAL</name>
<dbReference type="EMBL" id="CAJGYO010000015">
    <property type="protein sequence ID" value="CAD6269530.1"/>
    <property type="molecule type" value="Genomic_DNA"/>
</dbReference>
<comment type="similarity">
    <text evidence="3">Belongs to the PMEI family.</text>
</comment>
<dbReference type="OrthoDB" id="773737at2759"/>
<dbReference type="SUPFAM" id="SSF101148">
    <property type="entry name" value="Plant invertase/pectin methylesterase inhibitor"/>
    <property type="match status" value="1"/>
</dbReference>
<dbReference type="AlphaFoldDB" id="A0A811RI69"/>
<feature type="chain" id="PRO_5033044167" description="Pectinesterase inhibitor domain-containing protein" evidence="4">
    <location>
        <begin position="24"/>
        <end position="188"/>
    </location>
</feature>
<dbReference type="NCBIfam" id="TIGR01614">
    <property type="entry name" value="PME_inhib"/>
    <property type="match status" value="1"/>
</dbReference>
<gene>
    <name evidence="6" type="ORF">NCGR_LOCUS52834</name>
</gene>
<evidence type="ECO:0000259" key="5">
    <source>
        <dbReference type="Pfam" id="PF04043"/>
    </source>
</evidence>
<comment type="caution">
    <text evidence="6">The sequence shown here is derived from an EMBL/GenBank/DDBJ whole genome shotgun (WGS) entry which is preliminary data.</text>
</comment>
<dbReference type="PANTHER" id="PTHR35357">
    <property type="entry name" value="OS02G0537100 PROTEIN"/>
    <property type="match status" value="1"/>
</dbReference>